<dbReference type="HOGENOM" id="CLU_051648_0_0_3"/>
<protein>
    <submittedName>
        <fullName evidence="1">Uncharacterized protein</fullName>
    </submittedName>
</protein>
<proteinExistence type="predicted"/>
<dbReference type="OrthoDB" id="5464610at2"/>
<dbReference type="STRING" id="395961.Cyan7425_1866"/>
<reference evidence="1" key="1">
    <citation type="submission" date="2009-01" db="EMBL/GenBank/DDBJ databases">
        <title>Complete sequence of chromosome Cyanothece sp. PCC 7425.</title>
        <authorList>
            <consortium name="US DOE Joint Genome Institute"/>
            <person name="Lucas S."/>
            <person name="Copeland A."/>
            <person name="Lapidus A."/>
            <person name="Glavina del Rio T."/>
            <person name="Dalin E."/>
            <person name="Tice H."/>
            <person name="Bruce D."/>
            <person name="Goodwin L."/>
            <person name="Pitluck S."/>
            <person name="Sims D."/>
            <person name="Meineke L."/>
            <person name="Brettin T."/>
            <person name="Detter J.C."/>
            <person name="Han C."/>
            <person name="Larimer F."/>
            <person name="Land M."/>
            <person name="Hauser L."/>
            <person name="Kyrpides N."/>
            <person name="Ovchinnikova G."/>
            <person name="Liberton M."/>
            <person name="Stoeckel J."/>
            <person name="Banerjee A."/>
            <person name="Singh A."/>
            <person name="Page L."/>
            <person name="Sato H."/>
            <person name="Zhao L."/>
            <person name="Sherman L."/>
            <person name="Pakrasi H."/>
            <person name="Richardson P."/>
        </authorList>
    </citation>
    <scope>NUCLEOTIDE SEQUENCE</scope>
    <source>
        <strain evidence="1">PCC 7425</strain>
    </source>
</reference>
<evidence type="ECO:0000313" key="1">
    <source>
        <dbReference type="EMBL" id="ACL44233.1"/>
    </source>
</evidence>
<dbReference type="AlphaFoldDB" id="B8HSC7"/>
<sequence>MNLVEKITVPPGLRELETFSLVEALLGRRSRRFFMGAEIPDGPFAYRSRHTIFPLSELEKLLVVTACGGNTSWHHLIYRAERYAPHLSNYACAAGGRTFPSAAGFHTSMTFFTDDEGVYVLDNRDAPAVAERNQDGSLPLEVVLNSLRRSIKQIQSGRLQLPPEVPYVEPHNTWVVNQPGTLLVIPVGDLAQHTLACLCYYLQNGVVFRDDINQRSIPGLEQYHHLADVHNPYPLSFLEQISLAELTAELATSCYAGALMLQAMGLGGWMFDGIDPFAILGASGEAKVPGLGFRYDTDDRWSLPNPTGLTGVMEGFCPPHYPNLRAAVEALCDRKFGTGGPFNPDTPGPWKESAQVRHAAQVHSEAFRDCVALQAQYIFDTFGKFPGTVPSIFVITYLQAHHLDLEFYDQFYKPGAYLQTHAHHQAEWHPDGFL</sequence>
<organism evidence="1">
    <name type="scientific">Cyanothece sp. (strain PCC 7425 / ATCC 29141)</name>
    <dbReference type="NCBI Taxonomy" id="395961"/>
    <lineage>
        <taxon>Bacteria</taxon>
        <taxon>Bacillati</taxon>
        <taxon>Cyanobacteriota</taxon>
        <taxon>Cyanophyceae</taxon>
        <taxon>Gomontiellales</taxon>
        <taxon>Cyanothecaceae</taxon>
        <taxon>Cyanothece</taxon>
    </lineage>
</organism>
<accession>B8HSC7</accession>
<name>B8HSC7_CYAP4</name>
<dbReference type="EMBL" id="CP001344">
    <property type="protein sequence ID" value="ACL44233.1"/>
    <property type="molecule type" value="Genomic_DNA"/>
</dbReference>
<gene>
    <name evidence="1" type="ordered locus">Cyan7425_1866</name>
</gene>
<dbReference type="eggNOG" id="ENOG502Z87F">
    <property type="taxonomic scope" value="Bacteria"/>
</dbReference>
<dbReference type="KEGG" id="cyn:Cyan7425_1866"/>